<dbReference type="Proteomes" id="UP000663722">
    <property type="component" value="Chromosome"/>
</dbReference>
<reference evidence="1" key="1">
    <citation type="journal article" date="2021" name="Microb. Physiol.">
        <title>Proteogenomic Insights into the Physiology of Marine, Sulfate-Reducing, Filamentous Desulfonema limicola and Desulfonema magnum.</title>
        <authorList>
            <person name="Schnaars V."/>
            <person name="Wohlbrand L."/>
            <person name="Scheve S."/>
            <person name="Hinrichs C."/>
            <person name="Reinhardt R."/>
            <person name="Rabus R."/>
        </authorList>
    </citation>
    <scope>NUCLEOTIDE SEQUENCE</scope>
    <source>
        <strain evidence="1">4be13</strain>
    </source>
</reference>
<accession>A0A975BPV9</accession>
<sequence length="41" mass="4894">MINKLNILKDMTMKRKFFVFIEKDEDGFGNVLKVELNFLTL</sequence>
<evidence type="ECO:0000313" key="1">
    <source>
        <dbReference type="EMBL" id="QTA89405.1"/>
    </source>
</evidence>
<organism evidence="1 2">
    <name type="scientific">Desulfonema magnum</name>
    <dbReference type="NCBI Taxonomy" id="45655"/>
    <lineage>
        <taxon>Bacteria</taxon>
        <taxon>Pseudomonadati</taxon>
        <taxon>Thermodesulfobacteriota</taxon>
        <taxon>Desulfobacteria</taxon>
        <taxon>Desulfobacterales</taxon>
        <taxon>Desulfococcaceae</taxon>
        <taxon>Desulfonema</taxon>
    </lineage>
</organism>
<keyword evidence="2" id="KW-1185">Reference proteome</keyword>
<proteinExistence type="predicted"/>
<evidence type="ECO:0000313" key="2">
    <source>
        <dbReference type="Proteomes" id="UP000663722"/>
    </source>
</evidence>
<protein>
    <submittedName>
        <fullName evidence="1">Uncharacterized protein</fullName>
    </submittedName>
</protein>
<name>A0A975BPV9_9BACT</name>
<dbReference type="KEGG" id="dmm:dnm_054580"/>
<gene>
    <name evidence="1" type="ORF">dnm_054580</name>
</gene>
<dbReference type="EMBL" id="CP061800">
    <property type="protein sequence ID" value="QTA89405.1"/>
    <property type="molecule type" value="Genomic_DNA"/>
</dbReference>
<dbReference type="AlphaFoldDB" id="A0A975BPV9"/>